<keyword evidence="1" id="KW-0808">Transferase</keyword>
<proteinExistence type="predicted"/>
<dbReference type="SUPFAM" id="SSF111331">
    <property type="entry name" value="NAD kinase/diacylglycerol kinase-like"/>
    <property type="match status" value="1"/>
</dbReference>
<dbReference type="Proteomes" id="UP001524383">
    <property type="component" value="Unassembled WGS sequence"/>
</dbReference>
<dbReference type="Gene3D" id="3.40.50.10330">
    <property type="entry name" value="Probable inorganic polyphosphate/atp-NAD kinase, domain 1"/>
    <property type="match status" value="1"/>
</dbReference>
<comment type="caution">
    <text evidence="1">The sequence shown here is derived from an EMBL/GenBank/DDBJ whole genome shotgun (WGS) entry which is preliminary data.</text>
</comment>
<dbReference type="RefSeq" id="WP_255331354.1">
    <property type="nucleotide sequence ID" value="NZ_VOTZ01000001.1"/>
</dbReference>
<sequence length="368" mass="38633">MTPVIGLLINPIAGMGGTVGLKGTDGLAGEALARGATPKSAIRTKETLSLLKNDSLTFLTASGAMGEDAVRECGITAISVLHESGEPTTAEDSIRAAAAFKEAGADLIVFAGGDGTARDILSAVGTTVPILGIPAGVKMYSAVFATDPIAAAALIREAGSLPIRDAEVLDVDEEAYRDGRLSTRLYGIATTPYRAGYVQHAKETVFRTGTEEEDRQEIANFMAGVLSSPRPFILGPGSTTEAIADAMDLECTLLGFDAYADGTLAIRDGDAQSLLGFLRDHQDTRLIISPIGSQGFIIGRGTQVITPEILRSIGDTNTIVVATPGKLRATPELHIDSGDQHLDRSFPDSIRVICGFGLAERRKLHRSL</sequence>
<dbReference type="InterPro" id="IPR016064">
    <property type="entry name" value="NAD/diacylglycerol_kinase_sf"/>
</dbReference>
<dbReference type="PIRSF" id="PIRSF016907">
    <property type="entry name" value="Kin_ATP-NAD"/>
    <property type="match status" value="1"/>
</dbReference>
<dbReference type="InterPro" id="IPR017438">
    <property type="entry name" value="ATP-NAD_kinase_N"/>
</dbReference>
<gene>
    <name evidence="1" type="ORF">FTO68_00300</name>
</gene>
<dbReference type="InterPro" id="IPR002504">
    <property type="entry name" value="NADK"/>
</dbReference>
<dbReference type="PANTHER" id="PTHR40697">
    <property type="entry name" value="ACETOIN CATABOLISM PROTEIN X"/>
    <property type="match status" value="1"/>
</dbReference>
<dbReference type="AlphaFoldDB" id="A0ABD4TJC1"/>
<dbReference type="Pfam" id="PF20143">
    <property type="entry name" value="NAD_kinase_C"/>
    <property type="match status" value="1"/>
</dbReference>
<dbReference type="InterPro" id="IPR039065">
    <property type="entry name" value="AcoX-like"/>
</dbReference>
<protein>
    <submittedName>
        <fullName evidence="1">ATP-NAD kinase</fullName>
    </submittedName>
</protein>
<name>A0ABD4TJC1_9EURY</name>
<dbReference type="Pfam" id="PF01513">
    <property type="entry name" value="NAD_kinase"/>
    <property type="match status" value="1"/>
</dbReference>
<reference evidence="1 2" key="1">
    <citation type="submission" date="2019-08" db="EMBL/GenBank/DDBJ databases">
        <authorList>
            <person name="Chen S.-C."/>
            <person name="Lai M.-C."/>
            <person name="You Y.-T."/>
        </authorList>
    </citation>
    <scope>NUCLEOTIDE SEQUENCE [LARGE SCALE GENOMIC DNA]</scope>
    <source>
        <strain evidence="1 2">P2F9704a</strain>
    </source>
</reference>
<dbReference type="InterPro" id="IPR011386">
    <property type="entry name" value="Put_ATP-NAD_kin"/>
</dbReference>
<keyword evidence="2" id="KW-1185">Reference proteome</keyword>
<keyword evidence="1" id="KW-0418">Kinase</keyword>
<dbReference type="GO" id="GO:0016301">
    <property type="term" value="F:kinase activity"/>
    <property type="evidence" value="ECO:0007669"/>
    <property type="project" value="UniProtKB-KW"/>
</dbReference>
<dbReference type="EMBL" id="VOTZ01000001">
    <property type="protein sequence ID" value="MCQ1537450.1"/>
    <property type="molecule type" value="Genomic_DNA"/>
</dbReference>
<accession>A0ABD4TJC1</accession>
<evidence type="ECO:0000313" key="2">
    <source>
        <dbReference type="Proteomes" id="UP001524383"/>
    </source>
</evidence>
<dbReference type="PANTHER" id="PTHR40697:SF2">
    <property type="entry name" value="ATP-NAD KINASE-RELATED"/>
    <property type="match status" value="1"/>
</dbReference>
<evidence type="ECO:0000313" key="1">
    <source>
        <dbReference type="EMBL" id="MCQ1537450.1"/>
    </source>
</evidence>
<organism evidence="1 2">
    <name type="scientific">Methanocalculus taiwanensis</name>
    <dbReference type="NCBI Taxonomy" id="106207"/>
    <lineage>
        <taxon>Archaea</taxon>
        <taxon>Methanobacteriati</taxon>
        <taxon>Methanobacteriota</taxon>
        <taxon>Stenosarchaea group</taxon>
        <taxon>Methanomicrobia</taxon>
        <taxon>Methanomicrobiales</taxon>
        <taxon>Methanocalculaceae</taxon>
        <taxon>Methanocalculus</taxon>
    </lineage>
</organism>